<comment type="caution">
    <text evidence="1">The sequence shown here is derived from an EMBL/GenBank/DDBJ whole genome shotgun (WGS) entry which is preliminary data.</text>
</comment>
<dbReference type="Proteomes" id="UP000821845">
    <property type="component" value="Chromosome 8"/>
</dbReference>
<sequence>MPENATDSQDLLASKADGIISDGDFSDDDFQESAEIGTAEEEGVMTVCWYDNGPVNMVSTFVGLGNTTKVKRWSESTKQHVDIDCPQVIAEYNQFPGGVDKADFLMALYPLQPKAKKWPKDRAARSGGGGRNPRRLDGGIDPLLGQWFMAVGLQRVASLYLSSIV</sequence>
<name>A0ACB7RLW8_HYAAI</name>
<reference evidence="1" key="1">
    <citation type="submission" date="2020-05" db="EMBL/GenBank/DDBJ databases">
        <title>Large-scale comparative analyses of tick genomes elucidate their genetic diversity and vector capacities.</title>
        <authorList>
            <person name="Jia N."/>
            <person name="Wang J."/>
            <person name="Shi W."/>
            <person name="Du L."/>
            <person name="Sun Y."/>
            <person name="Zhan W."/>
            <person name="Jiang J."/>
            <person name="Wang Q."/>
            <person name="Zhang B."/>
            <person name="Ji P."/>
            <person name="Sakyi L.B."/>
            <person name="Cui X."/>
            <person name="Yuan T."/>
            <person name="Jiang B."/>
            <person name="Yang W."/>
            <person name="Lam T.T.-Y."/>
            <person name="Chang Q."/>
            <person name="Ding S."/>
            <person name="Wang X."/>
            <person name="Zhu J."/>
            <person name="Ruan X."/>
            <person name="Zhao L."/>
            <person name="Wei J."/>
            <person name="Que T."/>
            <person name="Du C."/>
            <person name="Cheng J."/>
            <person name="Dai P."/>
            <person name="Han X."/>
            <person name="Huang E."/>
            <person name="Gao Y."/>
            <person name="Liu J."/>
            <person name="Shao H."/>
            <person name="Ye R."/>
            <person name="Li L."/>
            <person name="Wei W."/>
            <person name="Wang X."/>
            <person name="Wang C."/>
            <person name="Yang T."/>
            <person name="Huo Q."/>
            <person name="Li W."/>
            <person name="Guo W."/>
            <person name="Chen H."/>
            <person name="Zhou L."/>
            <person name="Ni X."/>
            <person name="Tian J."/>
            <person name="Zhou Y."/>
            <person name="Sheng Y."/>
            <person name="Liu T."/>
            <person name="Pan Y."/>
            <person name="Xia L."/>
            <person name="Li J."/>
            <person name="Zhao F."/>
            <person name="Cao W."/>
        </authorList>
    </citation>
    <scope>NUCLEOTIDE SEQUENCE</scope>
    <source>
        <strain evidence="1">Hyas-2018</strain>
    </source>
</reference>
<protein>
    <submittedName>
        <fullName evidence="1">Uncharacterized protein</fullName>
    </submittedName>
</protein>
<proteinExistence type="predicted"/>
<evidence type="ECO:0000313" key="1">
    <source>
        <dbReference type="EMBL" id="KAH6923485.1"/>
    </source>
</evidence>
<organism evidence="1 2">
    <name type="scientific">Hyalomma asiaticum</name>
    <name type="common">Tick</name>
    <dbReference type="NCBI Taxonomy" id="266040"/>
    <lineage>
        <taxon>Eukaryota</taxon>
        <taxon>Metazoa</taxon>
        <taxon>Ecdysozoa</taxon>
        <taxon>Arthropoda</taxon>
        <taxon>Chelicerata</taxon>
        <taxon>Arachnida</taxon>
        <taxon>Acari</taxon>
        <taxon>Parasitiformes</taxon>
        <taxon>Ixodida</taxon>
        <taxon>Ixodoidea</taxon>
        <taxon>Ixodidae</taxon>
        <taxon>Hyalomminae</taxon>
        <taxon>Hyalomma</taxon>
    </lineage>
</organism>
<evidence type="ECO:0000313" key="2">
    <source>
        <dbReference type="Proteomes" id="UP000821845"/>
    </source>
</evidence>
<keyword evidence="2" id="KW-1185">Reference proteome</keyword>
<accession>A0ACB7RLW8</accession>
<gene>
    <name evidence="1" type="ORF">HPB50_001738</name>
</gene>
<dbReference type="EMBL" id="CM023488">
    <property type="protein sequence ID" value="KAH6923485.1"/>
    <property type="molecule type" value="Genomic_DNA"/>
</dbReference>